<dbReference type="Proteomes" id="UP000008130">
    <property type="component" value="Chromosome"/>
</dbReference>
<protein>
    <submittedName>
        <fullName evidence="1">Uncharacterized protein</fullName>
    </submittedName>
</protein>
<dbReference type="KEGG" id="pgv:SL003B_2234"/>
<dbReference type="STRING" id="991905.SL003B_2234"/>
<name>F2IZT3_POLGS</name>
<organism evidence="1 2">
    <name type="scientific">Polymorphum gilvum (strain LMG 25793 / CGMCC 1.9160 / SL003B-26A1)</name>
    <dbReference type="NCBI Taxonomy" id="991905"/>
    <lineage>
        <taxon>Bacteria</taxon>
        <taxon>Pseudomonadati</taxon>
        <taxon>Pseudomonadota</taxon>
        <taxon>Alphaproteobacteria</taxon>
        <taxon>Rhodobacterales</taxon>
        <taxon>Paracoccaceae</taxon>
        <taxon>Polymorphum</taxon>
    </lineage>
</organism>
<dbReference type="OrthoDB" id="7799097at2"/>
<proteinExistence type="predicted"/>
<keyword evidence="2" id="KW-1185">Reference proteome</keyword>
<accession>F2IZT3</accession>
<dbReference type="EMBL" id="CP002568">
    <property type="protein sequence ID" value="ADZ70659.1"/>
    <property type="molecule type" value="Genomic_DNA"/>
</dbReference>
<dbReference type="eggNOG" id="COG0745">
    <property type="taxonomic scope" value="Bacteria"/>
</dbReference>
<dbReference type="AlphaFoldDB" id="F2IZT3"/>
<evidence type="ECO:0000313" key="1">
    <source>
        <dbReference type="EMBL" id="ADZ70659.1"/>
    </source>
</evidence>
<reference evidence="1 2" key="1">
    <citation type="journal article" date="2011" name="J. Bacteriol.">
        <title>Complete genome sequence of Polymorphum gilvum SL003B-26A1T, a crude oil-degrading bacterium from oil-polluted saline soil.</title>
        <authorList>
            <person name="Li S.G."/>
            <person name="Tang Y.Q."/>
            <person name="Nie Y."/>
            <person name="Cai M."/>
            <person name="Wu X.L."/>
        </authorList>
    </citation>
    <scope>NUCLEOTIDE SEQUENCE [LARGE SCALE GENOMIC DNA]</scope>
    <source>
        <strain evidence="2">LMG 25793 / CGMCC 1.9160 / SL003B-26A1</strain>
    </source>
</reference>
<dbReference type="PATRIC" id="fig|991905.3.peg.2289"/>
<dbReference type="RefSeq" id="WP_013652977.1">
    <property type="nucleotide sequence ID" value="NC_015259.1"/>
</dbReference>
<evidence type="ECO:0000313" key="2">
    <source>
        <dbReference type="Proteomes" id="UP000008130"/>
    </source>
</evidence>
<gene>
    <name evidence="1" type="ordered locus">SL003B_2234</name>
</gene>
<sequence>MSEPDPDGDSALLWQGPLWRAGGVPSPTAVPGWPQEVDAAAEDFAAGAGPLPCAVVIDLTAYLPDAGLARIGARIAGLAGEVPVVVLCAGDSPLAGLPRAHAIVEAAIPPDALFRMLCALQRAILRAEEARIRRIVFGRLPDYGSAPHHQGTSGLLVVGLGRRFADLDDARRRNVEIVGAFTADMAETYLSQRAFDAAILDTSADEAAYLIERILRDPRFARLPILAFCDAWDDIAGLFRAGANDVFHGAMTRETLAGRLAAAIRLGKRRRLADRLLAESRIWLLRKAAAGGISQSLYDAYLARARQAVVARGLDLAEMRLTTEAVEAASLAGDLAGTILSIADATSREEDLVCAVEGRGPVAVFKNEQAGHRLRARIDAILGRTAL</sequence>
<dbReference type="HOGENOM" id="CLU_713422_0_0_5"/>